<dbReference type="Proteomes" id="UP000886885">
    <property type="component" value="Chromosome 1A"/>
</dbReference>
<dbReference type="GO" id="GO:0005737">
    <property type="term" value="C:cytoplasm"/>
    <property type="evidence" value="ECO:0007669"/>
    <property type="project" value="TreeGrafter"/>
</dbReference>
<feature type="region of interest" description="Disordered" evidence="8">
    <location>
        <begin position="361"/>
        <end position="383"/>
    </location>
</feature>
<evidence type="ECO:0000256" key="8">
    <source>
        <dbReference type="SAM" id="MobiDB-lite"/>
    </source>
</evidence>
<dbReference type="PROSITE" id="PS50011">
    <property type="entry name" value="PROTEIN_KINASE_DOM"/>
    <property type="match status" value="1"/>
</dbReference>
<feature type="compositionally biased region" description="Basic and acidic residues" evidence="8">
    <location>
        <begin position="372"/>
        <end position="383"/>
    </location>
</feature>
<dbReference type="PANTHER" id="PTHR23257:SF933">
    <property type="entry name" value="SERINE_THREONINE-KINASE HT1-LIKE PROTEIN"/>
    <property type="match status" value="1"/>
</dbReference>
<gene>
    <name evidence="10" type="ORF">POTOM_002666</name>
</gene>
<proteinExistence type="predicted"/>
<name>A0A8X8IY20_POPTO</name>
<accession>A0A8X8IY20</accession>
<dbReference type="CDD" id="cd13999">
    <property type="entry name" value="STKc_MAP3K-like"/>
    <property type="match status" value="1"/>
</dbReference>
<dbReference type="PANTHER" id="PTHR23257">
    <property type="entry name" value="SERINE-THREONINE PROTEIN KINASE"/>
    <property type="match status" value="1"/>
</dbReference>
<dbReference type="EMBL" id="JAAWWB010000001">
    <property type="protein sequence ID" value="KAG6793457.1"/>
    <property type="molecule type" value="Genomic_DNA"/>
</dbReference>
<keyword evidence="2 7" id="KW-0547">Nucleotide-binding</keyword>
<feature type="binding site" evidence="7">
    <location>
        <position position="52"/>
    </location>
    <ligand>
        <name>ATP</name>
        <dbReference type="ChEBI" id="CHEBI:30616"/>
    </ligand>
</feature>
<sequence>MGSSNMFYSGEFNLDAKWLVDPKLLFVGPKIGEGAHAKVYEGKYKNQNVAIKIVHGGETPEEIAKRQARFAREVAMLSRVQHKNLVKFIGACKEPVMVIVTELLLGGTLRKYLLNMRPRCLEMRVAFGFALDIARAMECLHSHGIIHRDLKPVDWPHVIGDYSMIFSLFPIVSLNEDFLLQESNQASRLLLTTSFPFLFTENLILTADHKTVKLADFGLAREESLTEMMTAETGTYRWMAPELYSTVTLRHGEKKHYNHKVDAYSFAIVLWELIHNKLPFEGMSNLQAAYAAAFKNVRPSAENLPEDLALIVTSCWKEDPNARPNFSQIIQMLLHYLSTNSAPEPAIPARIFTSENAVFPPESPGTSSLMAVRDDSGETPRTQIEDKPRGFFFCFNQCY</sequence>
<keyword evidence="3" id="KW-0418">Kinase</keyword>
<comment type="catalytic activity">
    <reaction evidence="5">
        <text>L-threonyl-[protein] + ATP = O-phospho-L-threonyl-[protein] + ADP + H(+)</text>
        <dbReference type="Rhea" id="RHEA:46608"/>
        <dbReference type="Rhea" id="RHEA-COMP:11060"/>
        <dbReference type="Rhea" id="RHEA-COMP:11605"/>
        <dbReference type="ChEBI" id="CHEBI:15378"/>
        <dbReference type="ChEBI" id="CHEBI:30013"/>
        <dbReference type="ChEBI" id="CHEBI:30616"/>
        <dbReference type="ChEBI" id="CHEBI:61977"/>
        <dbReference type="ChEBI" id="CHEBI:456216"/>
        <dbReference type="EC" id="2.7.11.1"/>
    </reaction>
</comment>
<dbReference type="InterPro" id="IPR000719">
    <property type="entry name" value="Prot_kinase_dom"/>
</dbReference>
<dbReference type="AlphaFoldDB" id="A0A8X8IY20"/>
<comment type="caution">
    <text evidence="10">The sequence shown here is derived from an EMBL/GenBank/DDBJ whole genome shotgun (WGS) entry which is preliminary data.</text>
</comment>
<evidence type="ECO:0000256" key="7">
    <source>
        <dbReference type="PROSITE-ProRule" id="PRU10141"/>
    </source>
</evidence>
<evidence type="ECO:0000256" key="2">
    <source>
        <dbReference type="ARBA" id="ARBA00022741"/>
    </source>
</evidence>
<evidence type="ECO:0000256" key="1">
    <source>
        <dbReference type="ARBA" id="ARBA00022679"/>
    </source>
</evidence>
<evidence type="ECO:0000256" key="4">
    <source>
        <dbReference type="ARBA" id="ARBA00022840"/>
    </source>
</evidence>
<keyword evidence="1" id="KW-0808">Transferase</keyword>
<evidence type="ECO:0000259" key="9">
    <source>
        <dbReference type="PROSITE" id="PS50011"/>
    </source>
</evidence>
<evidence type="ECO:0000256" key="3">
    <source>
        <dbReference type="ARBA" id="ARBA00022777"/>
    </source>
</evidence>
<keyword evidence="4 7" id="KW-0067">ATP-binding</keyword>
<protein>
    <recommendedName>
        <fullName evidence="9">Protein kinase domain-containing protein</fullName>
    </recommendedName>
</protein>
<evidence type="ECO:0000313" key="10">
    <source>
        <dbReference type="EMBL" id="KAG6793457.1"/>
    </source>
</evidence>
<comment type="catalytic activity">
    <reaction evidence="6">
        <text>L-seryl-[protein] + ATP = O-phospho-L-seryl-[protein] + ADP + H(+)</text>
        <dbReference type="Rhea" id="RHEA:17989"/>
        <dbReference type="Rhea" id="RHEA-COMP:9863"/>
        <dbReference type="Rhea" id="RHEA-COMP:11604"/>
        <dbReference type="ChEBI" id="CHEBI:15378"/>
        <dbReference type="ChEBI" id="CHEBI:29999"/>
        <dbReference type="ChEBI" id="CHEBI:30616"/>
        <dbReference type="ChEBI" id="CHEBI:83421"/>
        <dbReference type="ChEBI" id="CHEBI:456216"/>
        <dbReference type="EC" id="2.7.11.1"/>
    </reaction>
</comment>
<organism evidence="10 11">
    <name type="scientific">Populus tomentosa</name>
    <name type="common">Chinese white poplar</name>
    <dbReference type="NCBI Taxonomy" id="118781"/>
    <lineage>
        <taxon>Eukaryota</taxon>
        <taxon>Viridiplantae</taxon>
        <taxon>Streptophyta</taxon>
        <taxon>Embryophyta</taxon>
        <taxon>Tracheophyta</taxon>
        <taxon>Spermatophyta</taxon>
        <taxon>Magnoliopsida</taxon>
        <taxon>eudicotyledons</taxon>
        <taxon>Gunneridae</taxon>
        <taxon>Pentapetalae</taxon>
        <taxon>rosids</taxon>
        <taxon>fabids</taxon>
        <taxon>Malpighiales</taxon>
        <taxon>Salicaceae</taxon>
        <taxon>Saliceae</taxon>
        <taxon>Populus</taxon>
    </lineage>
</organism>
<evidence type="ECO:0000256" key="5">
    <source>
        <dbReference type="ARBA" id="ARBA00047899"/>
    </source>
</evidence>
<dbReference type="PIRSF" id="PIRSF000615">
    <property type="entry name" value="TyrPK_CSF1-R"/>
    <property type="match status" value="1"/>
</dbReference>
<dbReference type="GO" id="GO:0004674">
    <property type="term" value="F:protein serine/threonine kinase activity"/>
    <property type="evidence" value="ECO:0007669"/>
    <property type="project" value="UniProtKB-EC"/>
</dbReference>
<dbReference type="GO" id="GO:0007165">
    <property type="term" value="P:signal transduction"/>
    <property type="evidence" value="ECO:0007669"/>
    <property type="project" value="TreeGrafter"/>
</dbReference>
<reference evidence="10" key="1">
    <citation type="journal article" date="2020" name="bioRxiv">
        <title>Hybrid origin of Populus tomentosa Carr. identified through genome sequencing and phylogenomic analysis.</title>
        <authorList>
            <person name="An X."/>
            <person name="Gao K."/>
            <person name="Chen Z."/>
            <person name="Li J."/>
            <person name="Yang X."/>
            <person name="Yang X."/>
            <person name="Zhou J."/>
            <person name="Guo T."/>
            <person name="Zhao T."/>
            <person name="Huang S."/>
            <person name="Miao D."/>
            <person name="Khan W.U."/>
            <person name="Rao P."/>
            <person name="Ye M."/>
            <person name="Lei B."/>
            <person name="Liao W."/>
            <person name="Wang J."/>
            <person name="Ji L."/>
            <person name="Li Y."/>
            <person name="Guo B."/>
            <person name="Mustafa N.S."/>
            <person name="Li S."/>
            <person name="Yun Q."/>
            <person name="Keller S.R."/>
            <person name="Mao J."/>
            <person name="Zhang R."/>
            <person name="Strauss S.H."/>
        </authorList>
    </citation>
    <scope>NUCLEOTIDE SEQUENCE</scope>
    <source>
        <strain evidence="10">GM15</strain>
        <tissue evidence="10">Leaf</tissue>
    </source>
</reference>
<dbReference type="Pfam" id="PF07714">
    <property type="entry name" value="PK_Tyr_Ser-Thr"/>
    <property type="match status" value="2"/>
</dbReference>
<dbReference type="OrthoDB" id="4062651at2759"/>
<dbReference type="GO" id="GO:0005524">
    <property type="term" value="F:ATP binding"/>
    <property type="evidence" value="ECO:0007669"/>
    <property type="project" value="UniProtKB-UniRule"/>
</dbReference>
<keyword evidence="11" id="KW-1185">Reference proteome</keyword>
<evidence type="ECO:0000256" key="6">
    <source>
        <dbReference type="ARBA" id="ARBA00048679"/>
    </source>
</evidence>
<dbReference type="PROSITE" id="PS00107">
    <property type="entry name" value="PROTEIN_KINASE_ATP"/>
    <property type="match status" value="1"/>
</dbReference>
<evidence type="ECO:0000313" key="11">
    <source>
        <dbReference type="Proteomes" id="UP000886885"/>
    </source>
</evidence>
<dbReference type="InterPro" id="IPR001245">
    <property type="entry name" value="Ser-Thr/Tyr_kinase_cat_dom"/>
</dbReference>
<dbReference type="InterPro" id="IPR050167">
    <property type="entry name" value="Ser_Thr_protein_kinase"/>
</dbReference>
<dbReference type="InterPro" id="IPR017441">
    <property type="entry name" value="Protein_kinase_ATP_BS"/>
</dbReference>
<feature type="domain" description="Protein kinase" evidence="9">
    <location>
        <begin position="25"/>
        <end position="337"/>
    </location>
</feature>
<dbReference type="FunFam" id="3.30.200.20:FF:000034">
    <property type="entry name" value="Kinase suppressor of Ras 1"/>
    <property type="match status" value="1"/>
</dbReference>